<evidence type="ECO:0000256" key="7">
    <source>
        <dbReference type="SAM" id="Phobius"/>
    </source>
</evidence>
<evidence type="ECO:0000256" key="3">
    <source>
        <dbReference type="ARBA" id="ARBA00022989"/>
    </source>
</evidence>
<comment type="caution">
    <text evidence="9">The sequence shown here is derived from an EMBL/GenBank/DDBJ whole genome shotgun (WGS) entry which is preliminary data.</text>
</comment>
<feature type="transmembrane region" description="Helical" evidence="7">
    <location>
        <begin position="101"/>
        <end position="128"/>
    </location>
</feature>
<keyword evidence="2 7" id="KW-0812">Transmembrane</keyword>
<dbReference type="GO" id="GO:0016020">
    <property type="term" value="C:membrane"/>
    <property type="evidence" value="ECO:0007669"/>
    <property type="project" value="UniProtKB-SubCell"/>
</dbReference>
<feature type="compositionally biased region" description="Basic and acidic residues" evidence="6">
    <location>
        <begin position="333"/>
        <end position="342"/>
    </location>
</feature>
<dbReference type="PANTHER" id="PTHR33048">
    <property type="entry name" value="PTH11-LIKE INTEGRAL MEMBRANE PROTEIN (AFU_ORTHOLOGUE AFUA_5G11245)"/>
    <property type="match status" value="1"/>
</dbReference>
<dbReference type="EMBL" id="JAGMUV010000023">
    <property type="protein sequence ID" value="KAH7123202.1"/>
    <property type="molecule type" value="Genomic_DNA"/>
</dbReference>
<feature type="region of interest" description="Disordered" evidence="6">
    <location>
        <begin position="313"/>
        <end position="367"/>
    </location>
</feature>
<proteinExistence type="inferred from homology"/>
<feature type="domain" description="Rhodopsin" evidence="8">
    <location>
        <begin position="46"/>
        <end position="283"/>
    </location>
</feature>
<dbReference type="PANTHER" id="PTHR33048:SF47">
    <property type="entry name" value="INTEGRAL MEMBRANE PROTEIN-RELATED"/>
    <property type="match status" value="1"/>
</dbReference>
<reference evidence="9" key="1">
    <citation type="journal article" date="2021" name="Nat. Commun.">
        <title>Genetic determinants of endophytism in the Arabidopsis root mycobiome.</title>
        <authorList>
            <person name="Mesny F."/>
            <person name="Miyauchi S."/>
            <person name="Thiergart T."/>
            <person name="Pickel B."/>
            <person name="Atanasova L."/>
            <person name="Karlsson M."/>
            <person name="Huettel B."/>
            <person name="Barry K.W."/>
            <person name="Haridas S."/>
            <person name="Chen C."/>
            <person name="Bauer D."/>
            <person name="Andreopoulos W."/>
            <person name="Pangilinan J."/>
            <person name="LaButti K."/>
            <person name="Riley R."/>
            <person name="Lipzen A."/>
            <person name="Clum A."/>
            <person name="Drula E."/>
            <person name="Henrissat B."/>
            <person name="Kohler A."/>
            <person name="Grigoriev I.V."/>
            <person name="Martin F.M."/>
            <person name="Hacquard S."/>
        </authorList>
    </citation>
    <scope>NUCLEOTIDE SEQUENCE</scope>
    <source>
        <strain evidence="9">MPI-CAGE-AT-0147</strain>
    </source>
</reference>
<dbReference type="OrthoDB" id="3648173at2759"/>
<protein>
    <recommendedName>
        <fullName evidence="8">Rhodopsin domain-containing protein</fullName>
    </recommendedName>
</protein>
<dbReference type="AlphaFoldDB" id="A0A9P9DQG7"/>
<evidence type="ECO:0000256" key="2">
    <source>
        <dbReference type="ARBA" id="ARBA00022692"/>
    </source>
</evidence>
<comment type="similarity">
    <text evidence="5">Belongs to the SAT4 family.</text>
</comment>
<dbReference type="InterPro" id="IPR049326">
    <property type="entry name" value="Rhodopsin_dom_fungi"/>
</dbReference>
<keyword evidence="10" id="KW-1185">Reference proteome</keyword>
<evidence type="ECO:0000313" key="10">
    <source>
        <dbReference type="Proteomes" id="UP000738349"/>
    </source>
</evidence>
<keyword evidence="3 7" id="KW-1133">Transmembrane helix</keyword>
<feature type="transmembrane region" description="Helical" evidence="7">
    <location>
        <begin position="140"/>
        <end position="170"/>
    </location>
</feature>
<feature type="transmembrane region" description="Helical" evidence="7">
    <location>
        <begin position="182"/>
        <end position="206"/>
    </location>
</feature>
<dbReference type="InterPro" id="IPR052337">
    <property type="entry name" value="SAT4-like"/>
</dbReference>
<evidence type="ECO:0000256" key="4">
    <source>
        <dbReference type="ARBA" id="ARBA00023136"/>
    </source>
</evidence>
<keyword evidence="4 7" id="KW-0472">Membrane</keyword>
<comment type="subcellular location">
    <subcellularLocation>
        <location evidence="1">Membrane</location>
        <topology evidence="1">Multi-pass membrane protein</topology>
    </subcellularLocation>
</comment>
<feature type="transmembrane region" description="Helical" evidence="7">
    <location>
        <begin position="218"/>
        <end position="238"/>
    </location>
</feature>
<organism evidence="9 10">
    <name type="scientific">Dactylonectria macrodidyma</name>
    <dbReference type="NCBI Taxonomy" id="307937"/>
    <lineage>
        <taxon>Eukaryota</taxon>
        <taxon>Fungi</taxon>
        <taxon>Dikarya</taxon>
        <taxon>Ascomycota</taxon>
        <taxon>Pezizomycotina</taxon>
        <taxon>Sordariomycetes</taxon>
        <taxon>Hypocreomycetidae</taxon>
        <taxon>Hypocreales</taxon>
        <taxon>Nectriaceae</taxon>
        <taxon>Dactylonectria</taxon>
    </lineage>
</organism>
<evidence type="ECO:0000313" key="9">
    <source>
        <dbReference type="EMBL" id="KAH7123202.1"/>
    </source>
</evidence>
<gene>
    <name evidence="9" type="ORF">EDB81DRAFT_665771</name>
</gene>
<evidence type="ECO:0000259" key="8">
    <source>
        <dbReference type="Pfam" id="PF20684"/>
    </source>
</evidence>
<evidence type="ECO:0000256" key="6">
    <source>
        <dbReference type="SAM" id="MobiDB-lite"/>
    </source>
</evidence>
<accession>A0A9P9DQG7</accession>
<evidence type="ECO:0000256" key="5">
    <source>
        <dbReference type="ARBA" id="ARBA00038359"/>
    </source>
</evidence>
<evidence type="ECO:0000256" key="1">
    <source>
        <dbReference type="ARBA" id="ARBA00004141"/>
    </source>
</evidence>
<name>A0A9P9DQG7_9HYPO</name>
<feature type="compositionally biased region" description="Low complexity" evidence="6">
    <location>
        <begin position="317"/>
        <end position="332"/>
    </location>
</feature>
<dbReference type="Pfam" id="PF20684">
    <property type="entry name" value="Fung_rhodopsin"/>
    <property type="match status" value="1"/>
</dbReference>
<feature type="transmembrane region" description="Helical" evidence="7">
    <location>
        <begin position="258"/>
        <end position="277"/>
    </location>
</feature>
<sequence>MYIRRADANHGEGTVVNHSLDGESRSAELCIILSIFCLISTIAVVLRSYIRLVLLRAFGFDDGIMVVAQLLTIGTTVAIGVETKYGLGFHTWLQPQEHFIPYMQAFYSSIVIYNIAICAVKIAILLQYGRIFAVRIMQLITFYGVIFMVAWTIMLCFLLTLMCIPVAKFWDSTIPGQCLNSLIIWYVMAGFNLATDVAIFCLPLPMIRSLQLPQKQKIMLFIIFGLGFFTCIISIIRIQTLKIAASTKDPNWDNVDAAIWSFLELSIAIIATCLPTLRPIFSKIMPRVFGSSLGRSQGRSGYGAYVQAPSNRSLANSTKKSTLGGSESTGSLQEHESTDASTHDFNTTSPPGDYNISVSIAGGEKQHQFPKEAELRYFRKEDEVVRGGIQARTVIIQQIANKAEKQEK</sequence>
<feature type="transmembrane region" description="Helical" evidence="7">
    <location>
        <begin position="26"/>
        <end position="46"/>
    </location>
</feature>
<dbReference type="Proteomes" id="UP000738349">
    <property type="component" value="Unassembled WGS sequence"/>
</dbReference>